<proteinExistence type="predicted"/>
<reference evidence="2 3" key="1">
    <citation type="submission" date="2016-11" db="EMBL/GenBank/DDBJ databases">
        <authorList>
            <person name="Jaros S."/>
            <person name="Januszkiewicz K."/>
            <person name="Wedrychowicz H."/>
        </authorList>
    </citation>
    <scope>NUCLEOTIDE SEQUENCE [LARGE SCALE GENOMIC DNA]</scope>
    <source>
        <strain evidence="2 3">DSM 18899</strain>
    </source>
</reference>
<evidence type="ECO:0000313" key="2">
    <source>
        <dbReference type="EMBL" id="SFZ75505.1"/>
    </source>
</evidence>
<dbReference type="InterPro" id="IPR012338">
    <property type="entry name" value="Beta-lactam/transpept-like"/>
</dbReference>
<sequence length="332" mass="34387">MRRADIDKRLPTCLLVLGLLCGLSACGGGSEGSPPAPDAGGISLAQRSQAASSTAASHAACAAVQPFYWEIGDAQGLLASGRAGGDSYDAASSMNIASASKWLYAAYVAQKRAGQLNTADIKALHFQSGYADFSSCLPGQTVATCAAMADNGLYRASVDGLFHYGGGHMQQHALNLGLGALDNAGLAAELRSQLGSEIGLSFSQPQPAGGVVSTAADYARFLRKLLKGELQLGRLLGSQAVCTNPIYCAQASYSPSPANEQWHYSLGHWVEDDPAVGDGAFSSPGAFGFYPWIAAAKTHYGILARRDGVGSGFDSVRCGRLIRKAWFAGVAA</sequence>
<keyword evidence="3" id="KW-1185">Reference proteome</keyword>
<protein>
    <submittedName>
        <fullName evidence="2">Beta-lactamase</fullName>
    </submittedName>
</protein>
<dbReference type="Proteomes" id="UP000186513">
    <property type="component" value="Unassembled WGS sequence"/>
</dbReference>
<dbReference type="EMBL" id="FPKR01000005">
    <property type="protein sequence ID" value="SFZ75505.1"/>
    <property type="molecule type" value="Genomic_DNA"/>
</dbReference>
<keyword evidence="1" id="KW-0732">Signal</keyword>
<organism evidence="2 3">
    <name type="scientific">Chitinimonas taiwanensis DSM 18899</name>
    <dbReference type="NCBI Taxonomy" id="1121279"/>
    <lineage>
        <taxon>Bacteria</taxon>
        <taxon>Pseudomonadati</taxon>
        <taxon>Pseudomonadota</taxon>
        <taxon>Betaproteobacteria</taxon>
        <taxon>Neisseriales</taxon>
        <taxon>Chitinibacteraceae</taxon>
        <taxon>Chitinimonas</taxon>
    </lineage>
</organism>
<dbReference type="SUPFAM" id="SSF56601">
    <property type="entry name" value="beta-lactamase/transpeptidase-like"/>
    <property type="match status" value="1"/>
</dbReference>
<dbReference type="Gene3D" id="3.40.710.10">
    <property type="entry name" value="DD-peptidase/beta-lactamase superfamily"/>
    <property type="match status" value="1"/>
</dbReference>
<dbReference type="RefSeq" id="WP_072428176.1">
    <property type="nucleotide sequence ID" value="NZ_FPKR01000005.1"/>
</dbReference>
<evidence type="ECO:0000256" key="1">
    <source>
        <dbReference type="SAM" id="SignalP"/>
    </source>
</evidence>
<dbReference type="AlphaFoldDB" id="A0A1K2HG37"/>
<dbReference type="STRING" id="1121279.SAMN02745887_01626"/>
<evidence type="ECO:0000313" key="3">
    <source>
        <dbReference type="Proteomes" id="UP000186513"/>
    </source>
</evidence>
<accession>A0A1K2HG37</accession>
<feature type="signal peptide" evidence="1">
    <location>
        <begin position="1"/>
        <end position="27"/>
    </location>
</feature>
<name>A0A1K2HG37_9NEIS</name>
<feature type="chain" id="PRO_5012430740" evidence="1">
    <location>
        <begin position="28"/>
        <end position="332"/>
    </location>
</feature>
<gene>
    <name evidence="2" type="ORF">SAMN02745887_01626</name>
</gene>
<dbReference type="PROSITE" id="PS51257">
    <property type="entry name" value="PROKAR_LIPOPROTEIN"/>
    <property type="match status" value="1"/>
</dbReference>